<evidence type="ECO:0000313" key="6">
    <source>
        <dbReference type="EMBL" id="SPO23629.1"/>
    </source>
</evidence>
<dbReference type="Pfam" id="PF11969">
    <property type="entry name" value="DcpS_C"/>
    <property type="match status" value="1"/>
</dbReference>
<accession>A0A5C3E2H9</accession>
<dbReference type="PROSITE" id="PS51084">
    <property type="entry name" value="HIT_2"/>
    <property type="match status" value="1"/>
</dbReference>
<feature type="short sequence motif" description="Histidine triad motif" evidence="4">
    <location>
        <begin position="138"/>
        <end position="142"/>
    </location>
</feature>
<evidence type="ECO:0000313" key="7">
    <source>
        <dbReference type="Proteomes" id="UP000324022"/>
    </source>
</evidence>
<dbReference type="InterPro" id="IPR036265">
    <property type="entry name" value="HIT-like_sf"/>
</dbReference>
<keyword evidence="1" id="KW-0547">Nucleotide-binding</keyword>
<dbReference type="PRINTS" id="PR00332">
    <property type="entry name" value="HISTRIAD"/>
</dbReference>
<gene>
    <name evidence="6" type="ORF">UTRI_03843_B</name>
</gene>
<proteinExistence type="predicted"/>
<dbReference type="GO" id="GO:0000166">
    <property type="term" value="F:nucleotide binding"/>
    <property type="evidence" value="ECO:0007669"/>
    <property type="project" value="UniProtKB-KW"/>
</dbReference>
<keyword evidence="7" id="KW-1185">Reference proteome</keyword>
<evidence type="ECO:0000256" key="1">
    <source>
        <dbReference type="ARBA" id="ARBA00022741"/>
    </source>
</evidence>
<evidence type="ECO:0000256" key="2">
    <source>
        <dbReference type="ARBA" id="ARBA00022801"/>
    </source>
</evidence>
<organism evidence="6 7">
    <name type="scientific">Ustilago trichophora</name>
    <dbReference type="NCBI Taxonomy" id="86804"/>
    <lineage>
        <taxon>Eukaryota</taxon>
        <taxon>Fungi</taxon>
        <taxon>Dikarya</taxon>
        <taxon>Basidiomycota</taxon>
        <taxon>Ustilaginomycotina</taxon>
        <taxon>Ustilaginomycetes</taxon>
        <taxon>Ustilaginales</taxon>
        <taxon>Ustilaginaceae</taxon>
        <taxon>Ustilago</taxon>
    </lineage>
</organism>
<evidence type="ECO:0000256" key="4">
    <source>
        <dbReference type="PROSITE-ProRule" id="PRU00464"/>
    </source>
</evidence>
<keyword evidence="2" id="KW-0378">Hydrolase</keyword>
<dbReference type="OrthoDB" id="1915375at2759"/>
<dbReference type="AlphaFoldDB" id="A0A5C3E2H9"/>
<dbReference type="GO" id="GO:0016787">
    <property type="term" value="F:hydrolase activity"/>
    <property type="evidence" value="ECO:0007669"/>
    <property type="project" value="UniProtKB-KW"/>
</dbReference>
<protein>
    <recommendedName>
        <fullName evidence="5">HIT domain-containing protein</fullName>
    </recommendedName>
</protein>
<evidence type="ECO:0000256" key="3">
    <source>
        <dbReference type="PIRSR" id="PIRSR601310-1"/>
    </source>
</evidence>
<dbReference type="PANTHER" id="PTHR12486:SF5">
    <property type="entry name" value="ADENOSINE 5'-MONOPHOSPHORAMIDASE HINT3"/>
    <property type="match status" value="1"/>
</dbReference>
<sequence length="195" mass="21955">MASLFGSCFGRSNKDINSPLLTSQEPQSGTVAPAGHRAIDSVNPAKCVFCNVTSDRFNIVLSDDKYICFTDRSPAASVHLLVIPREHIANVQTLAHRDIGLVREMQALGNKALDLVSHDSNEERRFGFHIPPFRSVDHLHLHCLQLPFKSKLKGFKYRVAETPSREYFKGWSWFAEWKQTCALLEAGRKVQVKSC</sequence>
<dbReference type="PANTHER" id="PTHR12486">
    <property type="entry name" value="APRATAXIN-RELATED"/>
    <property type="match status" value="1"/>
</dbReference>
<name>A0A5C3E2H9_9BASI</name>
<dbReference type="SUPFAM" id="SSF54197">
    <property type="entry name" value="HIT-like"/>
    <property type="match status" value="1"/>
</dbReference>
<dbReference type="EMBL" id="OOIN01000006">
    <property type="protein sequence ID" value="SPO23629.1"/>
    <property type="molecule type" value="Genomic_DNA"/>
</dbReference>
<dbReference type="Gene3D" id="3.30.428.10">
    <property type="entry name" value="HIT-like"/>
    <property type="match status" value="1"/>
</dbReference>
<dbReference type="InterPro" id="IPR011146">
    <property type="entry name" value="HIT-like"/>
</dbReference>
<dbReference type="Proteomes" id="UP000324022">
    <property type="component" value="Unassembled WGS sequence"/>
</dbReference>
<evidence type="ECO:0000259" key="5">
    <source>
        <dbReference type="PROSITE" id="PS51084"/>
    </source>
</evidence>
<reference evidence="6 7" key="1">
    <citation type="submission" date="2018-03" db="EMBL/GenBank/DDBJ databases">
        <authorList>
            <person name="Guldener U."/>
        </authorList>
    </citation>
    <scope>NUCLEOTIDE SEQUENCE [LARGE SCALE GENOMIC DNA]</scope>
    <source>
        <strain evidence="6 7">NBRC100155</strain>
    </source>
</reference>
<feature type="active site" description="Tele-AMP-histidine intermediate" evidence="3">
    <location>
        <position position="142"/>
    </location>
</feature>
<feature type="domain" description="HIT" evidence="5">
    <location>
        <begin position="48"/>
        <end position="153"/>
    </location>
</feature>
<dbReference type="InterPro" id="IPR001310">
    <property type="entry name" value="Histidine_triad_HIT"/>
</dbReference>